<feature type="transmembrane region" description="Helical" evidence="5">
    <location>
        <begin position="152"/>
        <end position="174"/>
    </location>
</feature>
<dbReference type="PANTHER" id="PTHR11814">
    <property type="entry name" value="SULFATE TRANSPORTER"/>
    <property type="match status" value="1"/>
</dbReference>
<dbReference type="InterPro" id="IPR011547">
    <property type="entry name" value="SLC26A/SulP_dom"/>
</dbReference>
<dbReference type="KEGG" id="buz:AYM40_36030"/>
<evidence type="ECO:0000256" key="5">
    <source>
        <dbReference type="SAM" id="Phobius"/>
    </source>
</evidence>
<evidence type="ECO:0000256" key="3">
    <source>
        <dbReference type="ARBA" id="ARBA00022989"/>
    </source>
</evidence>
<dbReference type="Pfam" id="PF01740">
    <property type="entry name" value="STAS"/>
    <property type="match status" value="1"/>
</dbReference>
<dbReference type="AlphaFoldDB" id="A0A160FX58"/>
<dbReference type="SUPFAM" id="SSF52091">
    <property type="entry name" value="SpoIIaa-like"/>
    <property type="match status" value="1"/>
</dbReference>
<feature type="transmembrane region" description="Helical" evidence="5">
    <location>
        <begin position="61"/>
        <end position="82"/>
    </location>
</feature>
<dbReference type="OrthoDB" id="9769739at2"/>
<dbReference type="CDD" id="cd07042">
    <property type="entry name" value="STAS_SulP_like_sulfate_transporter"/>
    <property type="match status" value="1"/>
</dbReference>
<evidence type="ECO:0000259" key="6">
    <source>
        <dbReference type="PROSITE" id="PS50801"/>
    </source>
</evidence>
<dbReference type="Proteomes" id="UP000076852">
    <property type="component" value="Plasmid pOLGA1"/>
</dbReference>
<keyword evidence="7" id="KW-0614">Plasmid</keyword>
<keyword evidence="3 5" id="KW-1133">Transmembrane helix</keyword>
<keyword evidence="8" id="KW-1185">Reference proteome</keyword>
<dbReference type="EMBL" id="CP014580">
    <property type="protein sequence ID" value="ANB77776.1"/>
    <property type="molecule type" value="Genomic_DNA"/>
</dbReference>
<dbReference type="NCBIfam" id="TIGR00815">
    <property type="entry name" value="sulP"/>
    <property type="match status" value="1"/>
</dbReference>
<evidence type="ECO:0000313" key="8">
    <source>
        <dbReference type="Proteomes" id="UP000076852"/>
    </source>
</evidence>
<dbReference type="Gene3D" id="3.30.750.24">
    <property type="entry name" value="STAS domain"/>
    <property type="match status" value="1"/>
</dbReference>
<proteinExistence type="predicted"/>
<comment type="subcellular location">
    <subcellularLocation>
        <location evidence="1">Membrane</location>
        <topology evidence="1">Multi-pass membrane protein</topology>
    </subcellularLocation>
</comment>
<dbReference type="RefSeq" id="WP_063500971.1">
    <property type="nucleotide sequence ID" value="NZ_CP014580.1"/>
</dbReference>
<name>A0A160FX58_9BURK</name>
<feature type="domain" description="STAS" evidence="6">
    <location>
        <begin position="456"/>
        <end position="571"/>
    </location>
</feature>
<feature type="transmembrane region" description="Helical" evidence="5">
    <location>
        <begin position="342"/>
        <end position="364"/>
    </location>
</feature>
<protein>
    <submittedName>
        <fullName evidence="7">Transporter</fullName>
    </submittedName>
</protein>
<dbReference type="GO" id="GO:0055085">
    <property type="term" value="P:transmembrane transport"/>
    <property type="evidence" value="ECO:0007669"/>
    <property type="project" value="InterPro"/>
</dbReference>
<evidence type="ECO:0000313" key="7">
    <source>
        <dbReference type="EMBL" id="ANB77776.1"/>
    </source>
</evidence>
<reference evidence="7 8" key="1">
    <citation type="journal article" date="2016" name="Gene">
        <title>PacBio SMRT assembly of a complex multi-replicon genome reveals chlorocatechol degradative operon in a region of genome plasticity.</title>
        <authorList>
            <person name="Ricker N."/>
            <person name="Shen S.Y."/>
            <person name="Goordial J."/>
            <person name="Jin S."/>
            <person name="Fulthorpe R.R."/>
        </authorList>
    </citation>
    <scope>NUCLEOTIDE SEQUENCE [LARGE SCALE GENOMIC DNA]</scope>
    <source>
        <strain evidence="7 8">OLGA172</strain>
        <plasmid evidence="8">polga1</plasmid>
    </source>
</reference>
<dbReference type="InterPro" id="IPR002645">
    <property type="entry name" value="STAS_dom"/>
</dbReference>
<keyword evidence="4 5" id="KW-0472">Membrane</keyword>
<gene>
    <name evidence="7" type="ORF">AYM40_36030</name>
</gene>
<feature type="transmembrane region" description="Helical" evidence="5">
    <location>
        <begin position="89"/>
        <end position="108"/>
    </location>
</feature>
<accession>A0A160FX58</accession>
<feature type="transmembrane region" description="Helical" evidence="5">
    <location>
        <begin position="401"/>
        <end position="432"/>
    </location>
</feature>
<feature type="transmembrane region" description="Helical" evidence="5">
    <location>
        <begin position="194"/>
        <end position="213"/>
    </location>
</feature>
<feature type="transmembrane region" description="Helical" evidence="5">
    <location>
        <begin position="218"/>
        <end position="237"/>
    </location>
</feature>
<feature type="transmembrane region" description="Helical" evidence="5">
    <location>
        <begin position="114"/>
        <end position="140"/>
    </location>
</feature>
<feature type="transmembrane region" description="Helical" evidence="5">
    <location>
        <begin position="274"/>
        <end position="295"/>
    </location>
</feature>
<keyword evidence="2 5" id="KW-0812">Transmembrane</keyword>
<organism evidence="7 8">
    <name type="scientific">Paraburkholderia phytofirmans OLGA172</name>
    <dbReference type="NCBI Taxonomy" id="1417228"/>
    <lineage>
        <taxon>Bacteria</taxon>
        <taxon>Pseudomonadati</taxon>
        <taxon>Pseudomonadota</taxon>
        <taxon>Betaproteobacteria</taxon>
        <taxon>Burkholderiales</taxon>
        <taxon>Burkholderiaceae</taxon>
        <taxon>Paraburkholderia</taxon>
    </lineage>
</organism>
<feature type="transmembrane region" description="Helical" evidence="5">
    <location>
        <begin position="370"/>
        <end position="389"/>
    </location>
</feature>
<feature type="transmembrane region" description="Helical" evidence="5">
    <location>
        <begin position="35"/>
        <end position="55"/>
    </location>
</feature>
<dbReference type="InterPro" id="IPR036513">
    <property type="entry name" value="STAS_dom_sf"/>
</dbReference>
<evidence type="ECO:0000256" key="2">
    <source>
        <dbReference type="ARBA" id="ARBA00022692"/>
    </source>
</evidence>
<evidence type="ECO:0000256" key="4">
    <source>
        <dbReference type="ARBA" id="ARBA00023136"/>
    </source>
</evidence>
<dbReference type="Pfam" id="PF00916">
    <property type="entry name" value="Sulfate_transp"/>
    <property type="match status" value="1"/>
</dbReference>
<dbReference type="GO" id="GO:0016020">
    <property type="term" value="C:membrane"/>
    <property type="evidence" value="ECO:0007669"/>
    <property type="project" value="UniProtKB-SubCell"/>
</dbReference>
<dbReference type="InterPro" id="IPR001902">
    <property type="entry name" value="SLC26A/SulP_fam"/>
</dbReference>
<sequence>MKRLPLSPRDPAPASPGVWHWIPAVATLRTYKRDWFAKDVFAGIVLTAVLVPTGLSFAQAAGLPGVGGLYASIAALFAYAIFGPSRILVLGPDSALTALIAAAVVPLADGRPESALALAGTLAMLSGICCALIGLLRLSFITDLLSKPIQYGYLNGIALTLFVSQFPRLLGFAVPGGRFLDEVTRVFQGVVAGQINWVACAIGVSCLGTIALLKRYAAALPATLIAVATATVAVWLLEPEVRVGIAVVGRLPEGLAAVRLPAVSLHDVRELSGAAIAIALVSFADMSVLSRAFALRGAYTVDRNQELVALGIANIAAGLLQGVPVCSSASRTPVAEAAGAKTQLTCVVSALCIAFLLIVAPGLLTHVPNAALAAVIVSAAVSLFDLGNVTRLYRMRRSEFVLSMVCFAGVLMVGVVQGIFIAIGLSLLSFVWRAWHPYDAILGKIEGRPGYHDVVRHPDAKQVPGLLLIRWDAPLFFANAEIFSQHVRRGIAQAAQPPECLVVASEPITDIDVTAADMLSRLDHELETAGIALYFAEMKGPVKDRLRAYGLFEIFDDTHFFETVADAVRSYTAQHRVDWPGE</sequence>
<evidence type="ECO:0000256" key="1">
    <source>
        <dbReference type="ARBA" id="ARBA00004141"/>
    </source>
</evidence>
<geneLocation type="plasmid" evidence="8">
    <name>polga1</name>
</geneLocation>
<dbReference type="PROSITE" id="PS50801">
    <property type="entry name" value="STAS"/>
    <property type="match status" value="1"/>
</dbReference>